<evidence type="ECO:0000256" key="3">
    <source>
        <dbReference type="ARBA" id="ARBA00022833"/>
    </source>
</evidence>
<protein>
    <recommendedName>
        <fullName evidence="5">MYND-type domain-containing protein</fullName>
    </recommendedName>
</protein>
<organism evidence="6 7">
    <name type="scientific">Mycena sanguinolenta</name>
    <dbReference type="NCBI Taxonomy" id="230812"/>
    <lineage>
        <taxon>Eukaryota</taxon>
        <taxon>Fungi</taxon>
        <taxon>Dikarya</taxon>
        <taxon>Basidiomycota</taxon>
        <taxon>Agaricomycotina</taxon>
        <taxon>Agaricomycetes</taxon>
        <taxon>Agaricomycetidae</taxon>
        <taxon>Agaricales</taxon>
        <taxon>Marasmiineae</taxon>
        <taxon>Mycenaceae</taxon>
        <taxon>Mycena</taxon>
    </lineage>
</organism>
<dbReference type="EMBL" id="JACAZH010000001">
    <property type="protein sequence ID" value="KAF7378128.1"/>
    <property type="molecule type" value="Genomic_DNA"/>
</dbReference>
<keyword evidence="3" id="KW-0862">Zinc</keyword>
<evidence type="ECO:0000256" key="2">
    <source>
        <dbReference type="ARBA" id="ARBA00022771"/>
    </source>
</evidence>
<evidence type="ECO:0000256" key="4">
    <source>
        <dbReference type="PROSITE-ProRule" id="PRU00134"/>
    </source>
</evidence>
<accession>A0A8H6ZFN6</accession>
<dbReference type="AlphaFoldDB" id="A0A8H6ZFN6"/>
<dbReference type="Gene3D" id="6.10.140.2220">
    <property type="match status" value="1"/>
</dbReference>
<feature type="domain" description="MYND-type" evidence="5">
    <location>
        <begin position="183"/>
        <end position="220"/>
    </location>
</feature>
<reference evidence="6" key="1">
    <citation type="submission" date="2020-05" db="EMBL/GenBank/DDBJ databases">
        <title>Mycena genomes resolve the evolution of fungal bioluminescence.</title>
        <authorList>
            <person name="Tsai I.J."/>
        </authorList>
    </citation>
    <scope>NUCLEOTIDE SEQUENCE</scope>
    <source>
        <strain evidence="6">160909Yilan</strain>
    </source>
</reference>
<name>A0A8H6ZFN6_9AGAR</name>
<dbReference type="Pfam" id="PF01753">
    <property type="entry name" value="zf-MYND"/>
    <property type="match status" value="1"/>
</dbReference>
<proteinExistence type="predicted"/>
<evidence type="ECO:0000313" key="7">
    <source>
        <dbReference type="Proteomes" id="UP000623467"/>
    </source>
</evidence>
<dbReference type="OrthoDB" id="341421at2759"/>
<keyword evidence="2 4" id="KW-0863">Zinc-finger</keyword>
<evidence type="ECO:0000259" key="5">
    <source>
        <dbReference type="PROSITE" id="PS50865"/>
    </source>
</evidence>
<sequence>MLILPPEALSIFWSVFTAHHLTDVASSLRRLSHATQKQALSIAIRILSLIPDPKKEPYFRKFLQNATAAKDLPTIIARSFVQGTTWKPPAGPEEHCTLIIHTLFWCDPALGDDGKASIDADVRTALATALDSLIPRTEGRIDRRFVDMERLRGILRAIEGMPGAHFLNSTQSHLRGQVDLCGGNMCGEEPDLACSKCKTARYCGKECQAWHWKNGHKARCFTTDY</sequence>
<dbReference type="InterPro" id="IPR002893">
    <property type="entry name" value="Znf_MYND"/>
</dbReference>
<evidence type="ECO:0000313" key="6">
    <source>
        <dbReference type="EMBL" id="KAF7378128.1"/>
    </source>
</evidence>
<dbReference type="PROSITE" id="PS50865">
    <property type="entry name" value="ZF_MYND_2"/>
    <property type="match status" value="1"/>
</dbReference>
<dbReference type="GO" id="GO:0008270">
    <property type="term" value="F:zinc ion binding"/>
    <property type="evidence" value="ECO:0007669"/>
    <property type="project" value="UniProtKB-KW"/>
</dbReference>
<comment type="caution">
    <text evidence="6">The sequence shown here is derived from an EMBL/GenBank/DDBJ whole genome shotgun (WGS) entry which is preliminary data.</text>
</comment>
<keyword evidence="1" id="KW-0479">Metal-binding</keyword>
<gene>
    <name evidence="6" type="ORF">MSAN_00237200</name>
</gene>
<dbReference type="Proteomes" id="UP000623467">
    <property type="component" value="Unassembled WGS sequence"/>
</dbReference>
<keyword evidence="7" id="KW-1185">Reference proteome</keyword>
<evidence type="ECO:0000256" key="1">
    <source>
        <dbReference type="ARBA" id="ARBA00022723"/>
    </source>
</evidence>
<dbReference type="SUPFAM" id="SSF144232">
    <property type="entry name" value="HIT/MYND zinc finger-like"/>
    <property type="match status" value="1"/>
</dbReference>